<dbReference type="Proteomes" id="UP000237631">
    <property type="component" value="Unassembled WGS sequence"/>
</dbReference>
<dbReference type="OrthoDB" id="8191639at2759"/>
<dbReference type="STRING" id="357750.A0A2S6BSE3"/>
<organism evidence="1 2">
    <name type="scientific">Cercospora berteroae</name>
    <dbReference type="NCBI Taxonomy" id="357750"/>
    <lineage>
        <taxon>Eukaryota</taxon>
        <taxon>Fungi</taxon>
        <taxon>Dikarya</taxon>
        <taxon>Ascomycota</taxon>
        <taxon>Pezizomycotina</taxon>
        <taxon>Dothideomycetes</taxon>
        <taxon>Dothideomycetidae</taxon>
        <taxon>Mycosphaerellales</taxon>
        <taxon>Mycosphaerellaceae</taxon>
        <taxon>Cercospora</taxon>
    </lineage>
</organism>
<dbReference type="AlphaFoldDB" id="A0A2S6BSE3"/>
<dbReference type="EMBL" id="PNEN01001786">
    <property type="protein sequence ID" value="PPJ50392.1"/>
    <property type="molecule type" value="Genomic_DNA"/>
</dbReference>
<gene>
    <name evidence="1" type="ORF">CBER1_06980</name>
</gene>
<evidence type="ECO:0000313" key="2">
    <source>
        <dbReference type="Proteomes" id="UP000237631"/>
    </source>
</evidence>
<sequence length="149" mass="16761">MSTTVFDKWVAVSEDASNLAETNPTNHRLPNQPACGKGIATQVRPRFELLLPGEPIAVDIEFEDFSRKGEVYGEDRENHDQRGRPIWHHRIAWIGVVNMKCETVLDVFAFYPVDSNIKAKIPHAPGKDFGVKKHLLWSDNGAVDAQIVE</sequence>
<comment type="caution">
    <text evidence="1">The sequence shown here is derived from an EMBL/GenBank/DDBJ whole genome shotgun (WGS) entry which is preliminary data.</text>
</comment>
<accession>A0A2S6BSE3</accession>
<reference evidence="2" key="1">
    <citation type="journal article" date="2017" name="bioRxiv">
        <title>Conservation of a gene cluster reveals novel cercosporin biosynthetic mechanisms and extends production to the genus Colletotrichum.</title>
        <authorList>
            <person name="de Jonge R."/>
            <person name="Ebert M.K."/>
            <person name="Huitt-Roehl C.R."/>
            <person name="Pal P."/>
            <person name="Suttle J.C."/>
            <person name="Spanner R.E."/>
            <person name="Neubauer J.D."/>
            <person name="Jurick W.M.II."/>
            <person name="Stott K.A."/>
            <person name="Secor G.A."/>
            <person name="Thomma B.P.H.J."/>
            <person name="Van de Peer Y."/>
            <person name="Townsend C.A."/>
            <person name="Bolton M.D."/>
        </authorList>
    </citation>
    <scope>NUCLEOTIDE SEQUENCE [LARGE SCALE GENOMIC DNA]</scope>
    <source>
        <strain evidence="2">CBS538.71</strain>
    </source>
</reference>
<protein>
    <submittedName>
        <fullName evidence="1">Uncharacterized protein</fullName>
    </submittedName>
</protein>
<keyword evidence="2" id="KW-1185">Reference proteome</keyword>
<proteinExistence type="predicted"/>
<name>A0A2S6BSE3_9PEZI</name>
<evidence type="ECO:0000313" key="1">
    <source>
        <dbReference type="EMBL" id="PPJ50392.1"/>
    </source>
</evidence>